<dbReference type="AlphaFoldDB" id="A0AA39HNK6"/>
<dbReference type="Proteomes" id="UP001175271">
    <property type="component" value="Unassembled WGS sequence"/>
</dbReference>
<feature type="transmembrane region" description="Helical" evidence="1">
    <location>
        <begin position="213"/>
        <end position="235"/>
    </location>
</feature>
<feature type="transmembrane region" description="Helical" evidence="1">
    <location>
        <begin position="182"/>
        <end position="201"/>
    </location>
</feature>
<name>A0AA39HNK6_9BILA</name>
<evidence type="ECO:0000313" key="2">
    <source>
        <dbReference type="EMBL" id="KAK0407997.1"/>
    </source>
</evidence>
<keyword evidence="1" id="KW-0472">Membrane</keyword>
<accession>A0AA39HNK6</accession>
<sequence>MRSLGEQRKNKFVRYVFYAQFLFETVPMSIGFFVEAVLHIVAGMLVANGNAMVVVRQFSNCATITLFSQRIFHILYPTTSAKNFNYMAVVFLLFAFAGLAALGTYYGIDDNDAHMAPLAEGCWANHCLEFDRVRVLVWLNITLVTSSLASTVLGSTTLLLLYKHRKVMRSLAEQRKNKFVRYVFYAQFLFETVPMSIGFFVEAVLHIVAGMYVGPYGTIGVALDCATQTSAYYLIALKKSKSVVNIVSTMK</sequence>
<comment type="caution">
    <text evidence="2">The sequence shown here is derived from an EMBL/GenBank/DDBJ whole genome shotgun (WGS) entry which is preliminary data.</text>
</comment>
<reference evidence="2" key="1">
    <citation type="submission" date="2023-06" db="EMBL/GenBank/DDBJ databases">
        <title>Genomic analysis of the entomopathogenic nematode Steinernema hermaphroditum.</title>
        <authorList>
            <person name="Schwarz E.M."/>
            <person name="Heppert J.K."/>
            <person name="Baniya A."/>
            <person name="Schwartz H.T."/>
            <person name="Tan C.-H."/>
            <person name="Antoshechkin I."/>
            <person name="Sternberg P.W."/>
            <person name="Goodrich-Blair H."/>
            <person name="Dillman A.R."/>
        </authorList>
    </citation>
    <scope>NUCLEOTIDE SEQUENCE</scope>
    <source>
        <strain evidence="2">PS9179</strain>
        <tissue evidence="2">Whole animal</tissue>
    </source>
</reference>
<proteinExistence type="predicted"/>
<organism evidence="2 3">
    <name type="scientific">Steinernema hermaphroditum</name>
    <dbReference type="NCBI Taxonomy" id="289476"/>
    <lineage>
        <taxon>Eukaryota</taxon>
        <taxon>Metazoa</taxon>
        <taxon>Ecdysozoa</taxon>
        <taxon>Nematoda</taxon>
        <taxon>Chromadorea</taxon>
        <taxon>Rhabditida</taxon>
        <taxon>Tylenchina</taxon>
        <taxon>Panagrolaimomorpha</taxon>
        <taxon>Strongyloidoidea</taxon>
        <taxon>Steinernematidae</taxon>
        <taxon>Steinernema</taxon>
    </lineage>
</organism>
<keyword evidence="1" id="KW-0812">Transmembrane</keyword>
<feature type="transmembrane region" description="Helical" evidence="1">
    <location>
        <begin position="138"/>
        <end position="162"/>
    </location>
</feature>
<keyword evidence="3" id="KW-1185">Reference proteome</keyword>
<feature type="transmembrane region" description="Helical" evidence="1">
    <location>
        <begin position="21"/>
        <end position="47"/>
    </location>
</feature>
<evidence type="ECO:0000313" key="3">
    <source>
        <dbReference type="Proteomes" id="UP001175271"/>
    </source>
</evidence>
<protein>
    <submittedName>
        <fullName evidence="2">Uncharacterized protein</fullName>
    </submittedName>
</protein>
<dbReference type="EMBL" id="JAUCMV010000003">
    <property type="protein sequence ID" value="KAK0407997.1"/>
    <property type="molecule type" value="Genomic_DNA"/>
</dbReference>
<evidence type="ECO:0000256" key="1">
    <source>
        <dbReference type="SAM" id="Phobius"/>
    </source>
</evidence>
<feature type="transmembrane region" description="Helical" evidence="1">
    <location>
        <begin position="84"/>
        <end position="108"/>
    </location>
</feature>
<gene>
    <name evidence="2" type="ORF">QR680_003713</name>
</gene>
<keyword evidence="1" id="KW-1133">Transmembrane helix</keyword>